<organism evidence="1">
    <name type="scientific">viral metagenome</name>
    <dbReference type="NCBI Taxonomy" id="1070528"/>
    <lineage>
        <taxon>unclassified sequences</taxon>
        <taxon>metagenomes</taxon>
        <taxon>organismal metagenomes</taxon>
    </lineage>
</organism>
<proteinExistence type="predicted"/>
<reference evidence="1" key="1">
    <citation type="journal article" date="2020" name="Nature">
        <title>Giant virus diversity and host interactions through global metagenomics.</title>
        <authorList>
            <person name="Schulz F."/>
            <person name="Roux S."/>
            <person name="Paez-Espino D."/>
            <person name="Jungbluth S."/>
            <person name="Walsh D.A."/>
            <person name="Denef V.J."/>
            <person name="McMahon K.D."/>
            <person name="Konstantinidis K.T."/>
            <person name="Eloe-Fadrosh E.A."/>
            <person name="Kyrpides N.C."/>
            <person name="Woyke T."/>
        </authorList>
    </citation>
    <scope>NUCLEOTIDE SEQUENCE</scope>
    <source>
        <strain evidence="1">GVMAG-M-3300020192-26</strain>
    </source>
</reference>
<protein>
    <submittedName>
        <fullName evidence="1">Uncharacterized protein</fullName>
    </submittedName>
</protein>
<accession>A0A6C0C8D0</accession>
<evidence type="ECO:0000313" key="1">
    <source>
        <dbReference type="EMBL" id="QHT00060.1"/>
    </source>
</evidence>
<name>A0A6C0C8D0_9ZZZZ</name>
<sequence>MELIVKAYMIMKEIIPYEMSFEIVMFLYVAWKNNMMRCSKIYPNAIMYTDKKKIVTRVLFMTDEILDIEFVHLEGIHRKVTEWQGNVSSISVNALLSKPIAEIETALNMLSPTYFLIFLEHVYRLLISTDYPMDPVSNKMMQQIETRSINLQILLDRFTYFNSPNKTQWLRDAANDSIIMLKNPAPILSHYYDAKCPSSNYLNREQYCCPRREKYHMCHGNYFINCIIKLCESKTQLTFIEDKYVCMFIFKKFPHMITIDANHIEINNLYNNSKYNYPILRIIFWYLAMRTGIVTEQIFMDHFFEKLNEDLLKNGFIIGRCLNFADMIDNCMVDDIVENNRLTIVLFGMFKNGWTGDHKNGCGFVTDSENKVALELKNKSKFRVDHYRYAPHIASMINRFLKMIL</sequence>
<dbReference type="EMBL" id="MN739352">
    <property type="protein sequence ID" value="QHT00060.1"/>
    <property type="molecule type" value="Genomic_DNA"/>
</dbReference>
<dbReference type="AlphaFoldDB" id="A0A6C0C8D0"/>